<dbReference type="Proteomes" id="UP001432322">
    <property type="component" value="Unassembled WGS sequence"/>
</dbReference>
<organism evidence="3 4">
    <name type="scientific">Pristionchus fissidentatus</name>
    <dbReference type="NCBI Taxonomy" id="1538716"/>
    <lineage>
        <taxon>Eukaryota</taxon>
        <taxon>Metazoa</taxon>
        <taxon>Ecdysozoa</taxon>
        <taxon>Nematoda</taxon>
        <taxon>Chromadorea</taxon>
        <taxon>Rhabditida</taxon>
        <taxon>Rhabditina</taxon>
        <taxon>Diplogasteromorpha</taxon>
        <taxon>Diplogasteroidea</taxon>
        <taxon>Neodiplogasteridae</taxon>
        <taxon>Pristionchus</taxon>
    </lineage>
</organism>
<comment type="caution">
    <text evidence="3">The sequence shown here is derived from an EMBL/GenBank/DDBJ whole genome shotgun (WGS) entry which is preliminary data.</text>
</comment>
<feature type="compositionally biased region" description="Basic and acidic residues" evidence="1">
    <location>
        <begin position="75"/>
        <end position="86"/>
    </location>
</feature>
<gene>
    <name evidence="3" type="ORF">PFISCL1PPCAC_7773</name>
</gene>
<protein>
    <submittedName>
        <fullName evidence="3">Uncharacterized protein</fullName>
    </submittedName>
</protein>
<evidence type="ECO:0000313" key="3">
    <source>
        <dbReference type="EMBL" id="GMT16476.1"/>
    </source>
</evidence>
<accession>A0AAV5VCL7</accession>
<feature type="transmembrane region" description="Helical" evidence="2">
    <location>
        <begin position="246"/>
        <end position="265"/>
    </location>
</feature>
<keyword evidence="2" id="KW-0812">Transmembrane</keyword>
<dbReference type="AlphaFoldDB" id="A0AAV5VCL7"/>
<reference evidence="3" key="1">
    <citation type="submission" date="2023-10" db="EMBL/GenBank/DDBJ databases">
        <title>Genome assembly of Pristionchus species.</title>
        <authorList>
            <person name="Yoshida K."/>
            <person name="Sommer R.J."/>
        </authorList>
    </citation>
    <scope>NUCLEOTIDE SEQUENCE</scope>
    <source>
        <strain evidence="3">RS5133</strain>
    </source>
</reference>
<dbReference type="Gene3D" id="3.40.1690.20">
    <property type="match status" value="1"/>
</dbReference>
<evidence type="ECO:0000256" key="2">
    <source>
        <dbReference type="SAM" id="Phobius"/>
    </source>
</evidence>
<keyword evidence="2" id="KW-0472">Membrane</keyword>
<keyword evidence="2" id="KW-1133">Transmembrane helix</keyword>
<keyword evidence="4" id="KW-1185">Reference proteome</keyword>
<evidence type="ECO:0000313" key="4">
    <source>
        <dbReference type="Proteomes" id="UP001432322"/>
    </source>
</evidence>
<proteinExistence type="predicted"/>
<evidence type="ECO:0000256" key="1">
    <source>
        <dbReference type="SAM" id="MobiDB-lite"/>
    </source>
</evidence>
<feature type="region of interest" description="Disordered" evidence="1">
    <location>
        <begin position="75"/>
        <end position="107"/>
    </location>
</feature>
<dbReference type="EMBL" id="BTSY01000002">
    <property type="protein sequence ID" value="GMT16476.1"/>
    <property type="molecule type" value="Genomic_DNA"/>
</dbReference>
<name>A0AAV5VCL7_9BILA</name>
<sequence>MFLRCQPICRLPTYALRIGCSAAPSTSSAPLRLPLGAALVSCRCSHVIATSSAELARHLGASFVWIRGGGPKDYEEAEEVKGERTKHTNSSSSGGGNDGQEPLKPVGKAPPHKMKMFIVAALMSFAITSLLFSTIIAESTVSDSAIPADAPQVDFATFAKKYLRAGEIQKITFVVGKEKAVGTLHPGAVIDGKTAKSGHVVINYPQSPAQFWADVRKEEADMGIALSQGVDIQPLNPVSGWRMFEFFIGCFILGWLGTQYGRLLMKRMAEAKAKQAGK</sequence>
<feature type="transmembrane region" description="Helical" evidence="2">
    <location>
        <begin position="117"/>
        <end position="137"/>
    </location>
</feature>